<dbReference type="RefSeq" id="WP_091655006.1">
    <property type="nucleotide sequence ID" value="NZ_FOVW01000009.1"/>
</dbReference>
<dbReference type="PROSITE" id="PS52050">
    <property type="entry name" value="WYL"/>
    <property type="match status" value="1"/>
</dbReference>
<protein>
    <submittedName>
        <fullName evidence="3">Predicted DNA-binding transcriptional regulator YafY, contains an HTH and WYL domains</fullName>
    </submittedName>
</protein>
<organism evidence="3 4">
    <name type="scientific">Algoriphagus ornithinivorans</name>
    <dbReference type="NCBI Taxonomy" id="226506"/>
    <lineage>
        <taxon>Bacteria</taxon>
        <taxon>Pseudomonadati</taxon>
        <taxon>Bacteroidota</taxon>
        <taxon>Cytophagia</taxon>
        <taxon>Cytophagales</taxon>
        <taxon>Cyclobacteriaceae</taxon>
        <taxon>Algoriphagus</taxon>
    </lineage>
</organism>
<dbReference type="InterPro" id="IPR026881">
    <property type="entry name" value="WYL_dom"/>
</dbReference>
<reference evidence="4" key="1">
    <citation type="submission" date="2016-10" db="EMBL/GenBank/DDBJ databases">
        <authorList>
            <person name="Varghese N."/>
            <person name="Submissions S."/>
        </authorList>
    </citation>
    <scope>NUCLEOTIDE SEQUENCE [LARGE SCALE GENOMIC DNA]</scope>
    <source>
        <strain evidence="4">DSM 15282</strain>
    </source>
</reference>
<dbReference type="InterPro" id="IPR051534">
    <property type="entry name" value="CBASS_pafABC_assoc_protein"/>
</dbReference>
<dbReference type="Pfam" id="PF13280">
    <property type="entry name" value="WYL"/>
    <property type="match status" value="1"/>
</dbReference>
<keyword evidence="3" id="KW-0238">DNA-binding</keyword>
<dbReference type="STRING" id="226506.SAMN04488519_10910"/>
<gene>
    <name evidence="3" type="ORF">SAMN04488519_10910</name>
</gene>
<keyword evidence="4" id="KW-1185">Reference proteome</keyword>
<proteinExistence type="predicted"/>
<dbReference type="InterPro" id="IPR057727">
    <property type="entry name" value="WCX_dom"/>
</dbReference>
<dbReference type="PANTHER" id="PTHR34580:SF9">
    <property type="entry name" value="SLL5097 PROTEIN"/>
    <property type="match status" value="1"/>
</dbReference>
<evidence type="ECO:0000313" key="3">
    <source>
        <dbReference type="EMBL" id="SFO60307.1"/>
    </source>
</evidence>
<evidence type="ECO:0000313" key="4">
    <source>
        <dbReference type="Proteomes" id="UP000199564"/>
    </source>
</evidence>
<name>A0A1I5IIB2_9BACT</name>
<dbReference type="Proteomes" id="UP000199564">
    <property type="component" value="Unassembled WGS sequence"/>
</dbReference>
<dbReference type="PANTHER" id="PTHR34580">
    <property type="match status" value="1"/>
</dbReference>
<feature type="domain" description="WCX" evidence="2">
    <location>
        <begin position="217"/>
        <end position="289"/>
    </location>
</feature>
<accession>A0A1I5IIB2</accession>
<evidence type="ECO:0000259" key="1">
    <source>
        <dbReference type="Pfam" id="PF13280"/>
    </source>
</evidence>
<feature type="domain" description="WYL" evidence="1">
    <location>
        <begin position="118"/>
        <end position="185"/>
    </location>
</feature>
<dbReference type="AlphaFoldDB" id="A0A1I5IIB2"/>
<dbReference type="GO" id="GO:0003677">
    <property type="term" value="F:DNA binding"/>
    <property type="evidence" value="ECO:0007669"/>
    <property type="project" value="UniProtKB-KW"/>
</dbReference>
<sequence>MKQHEVTERLSTIIELSNLGPFYWEKAQEKMFQLFERKDIQGSYSKRTFQRDLKIIRDTYGIDIRCNKRTDLYEKNIEESSSIKKNMLGIFNMVNAFQFSSELEGIVFFDDRKAEGTEHLSKLVKAIKGNSIIRFKHHKGWKKTDQFREVKPLALKEIKYSWYLIGLNEKDELRNFGLDRIFELEFAGRKFTRPDDLNLKSYYDNVFGILNDKNLPVETIHLSFTIEQGNYIKSMPIHPSQEIIEEDEENLLIGLKLKINHELISEILSYGNQVKVIKPESLKKRIVEISNNIVKTNKLNPLKT</sequence>
<evidence type="ECO:0000259" key="2">
    <source>
        <dbReference type="Pfam" id="PF25583"/>
    </source>
</evidence>
<dbReference type="EMBL" id="FOVW01000009">
    <property type="protein sequence ID" value="SFO60307.1"/>
    <property type="molecule type" value="Genomic_DNA"/>
</dbReference>
<dbReference type="Pfam" id="PF25583">
    <property type="entry name" value="WCX"/>
    <property type="match status" value="1"/>
</dbReference>